<sequence>MSTSKPPVPISPLLALPPYATTSPSRLQALYSDISRQKHSNPASYQSNVEWWRKSLQLIVSSGIQQENGSRIVLHARRSLLDLVKIDGVGKPLSLGAVITELRANKTFIPQSEFLSARDSIYYPGWLPGRIATFVVGKPLWWTLEQLGVVGDEGILGGSSSLNNKDSGWWGDYVVVSLVENAANEVLERQERKVGGAADRLYTLDGFKKEFGSVCGPEAILSEGDTKVLLRYLERDRNAVVVYGEVCKTLTGSGSAEINAVDRGVLELKNAVDNLHAQVEGIQHKMDECTKKASDSLHKKQKGAALSYLRTRKQLEDLLSKRLGSLGTLESTLITVEAAAGDVEIMKSYESSTSTLRAILAHPSLQREHIDATMEALAEANTDAREVDDAVRMAGDVAIGVSDVDHEEELEEELKRLIEEEEKDEDVRGKLERLDKQIPTVLAVPERSPVAMT</sequence>
<dbReference type="GO" id="GO:0006900">
    <property type="term" value="P:vesicle budding from membrane"/>
    <property type="evidence" value="ECO:0007669"/>
    <property type="project" value="TreeGrafter"/>
</dbReference>
<dbReference type="Proteomes" id="UP000807353">
    <property type="component" value="Unassembled WGS sequence"/>
</dbReference>
<dbReference type="OrthoDB" id="10250120at2759"/>
<dbReference type="GO" id="GO:0000815">
    <property type="term" value="C:ESCRT III complex"/>
    <property type="evidence" value="ECO:0007669"/>
    <property type="project" value="TreeGrafter"/>
</dbReference>
<accession>A0A9P5YFW5</accession>
<gene>
    <name evidence="2" type="ORF">BDZ94DRAFT_1152090</name>
</gene>
<dbReference type="AlphaFoldDB" id="A0A9P5YFW5"/>
<feature type="coiled-coil region" evidence="1">
    <location>
        <begin position="265"/>
        <end position="292"/>
    </location>
</feature>
<dbReference type="PANTHER" id="PTHR22761:SF96">
    <property type="entry name" value="BCDNA.GH08385"/>
    <property type="match status" value="1"/>
</dbReference>
<reference evidence="2" key="1">
    <citation type="submission" date="2020-11" db="EMBL/GenBank/DDBJ databases">
        <authorList>
            <consortium name="DOE Joint Genome Institute"/>
            <person name="Ahrendt S."/>
            <person name="Riley R."/>
            <person name="Andreopoulos W."/>
            <person name="Labutti K."/>
            <person name="Pangilinan J."/>
            <person name="Ruiz-Duenas F.J."/>
            <person name="Barrasa J.M."/>
            <person name="Sanchez-Garcia M."/>
            <person name="Camarero S."/>
            <person name="Miyauchi S."/>
            <person name="Serrano A."/>
            <person name="Linde D."/>
            <person name="Babiker R."/>
            <person name="Drula E."/>
            <person name="Ayuso-Fernandez I."/>
            <person name="Pacheco R."/>
            <person name="Padilla G."/>
            <person name="Ferreira P."/>
            <person name="Barriuso J."/>
            <person name="Kellner H."/>
            <person name="Castanera R."/>
            <person name="Alfaro M."/>
            <person name="Ramirez L."/>
            <person name="Pisabarro A.G."/>
            <person name="Kuo A."/>
            <person name="Tritt A."/>
            <person name="Lipzen A."/>
            <person name="He G."/>
            <person name="Yan M."/>
            <person name="Ng V."/>
            <person name="Cullen D."/>
            <person name="Martin F."/>
            <person name="Rosso M.-N."/>
            <person name="Henrissat B."/>
            <person name="Hibbett D."/>
            <person name="Martinez A.T."/>
            <person name="Grigoriev I.V."/>
        </authorList>
    </citation>
    <scope>NUCLEOTIDE SEQUENCE</scope>
    <source>
        <strain evidence="2">CBS 247.69</strain>
    </source>
</reference>
<dbReference type="PANTHER" id="PTHR22761">
    <property type="entry name" value="CHARGED MULTIVESICULAR BODY PROTEIN"/>
    <property type="match status" value="1"/>
</dbReference>
<proteinExistence type="predicted"/>
<protein>
    <submittedName>
        <fullName evidence="2">Snf7-domain-containing protein</fullName>
    </submittedName>
</protein>
<name>A0A9P5YFW5_9AGAR</name>
<keyword evidence="3" id="KW-1185">Reference proteome</keyword>
<dbReference type="Pfam" id="PF03357">
    <property type="entry name" value="Snf7"/>
    <property type="match status" value="1"/>
</dbReference>
<evidence type="ECO:0000313" key="3">
    <source>
        <dbReference type="Proteomes" id="UP000807353"/>
    </source>
</evidence>
<dbReference type="EMBL" id="MU150230">
    <property type="protein sequence ID" value="KAF9469202.1"/>
    <property type="molecule type" value="Genomic_DNA"/>
</dbReference>
<dbReference type="GO" id="GO:0009898">
    <property type="term" value="C:cytoplasmic side of plasma membrane"/>
    <property type="evidence" value="ECO:0007669"/>
    <property type="project" value="TreeGrafter"/>
</dbReference>
<keyword evidence="1" id="KW-0175">Coiled coil</keyword>
<evidence type="ECO:0000256" key="1">
    <source>
        <dbReference type="SAM" id="Coils"/>
    </source>
</evidence>
<dbReference type="Gene3D" id="1.10.287.1060">
    <property type="entry name" value="ESAT-6-like"/>
    <property type="match status" value="1"/>
</dbReference>
<feature type="coiled-coil region" evidence="1">
    <location>
        <begin position="403"/>
        <end position="437"/>
    </location>
</feature>
<dbReference type="GO" id="GO:0032511">
    <property type="term" value="P:late endosome to vacuole transport via multivesicular body sorting pathway"/>
    <property type="evidence" value="ECO:0007669"/>
    <property type="project" value="TreeGrafter"/>
</dbReference>
<evidence type="ECO:0000313" key="2">
    <source>
        <dbReference type="EMBL" id="KAF9469202.1"/>
    </source>
</evidence>
<dbReference type="Pfam" id="PF25880">
    <property type="entry name" value="WHD_CHMP7_1st"/>
    <property type="match status" value="1"/>
</dbReference>
<dbReference type="GO" id="GO:0005771">
    <property type="term" value="C:multivesicular body"/>
    <property type="evidence" value="ECO:0007669"/>
    <property type="project" value="TreeGrafter"/>
</dbReference>
<dbReference type="InterPro" id="IPR005024">
    <property type="entry name" value="Snf7_fam"/>
</dbReference>
<comment type="caution">
    <text evidence="2">The sequence shown here is derived from an EMBL/GenBank/DDBJ whole genome shotgun (WGS) entry which is preliminary data.</text>
</comment>
<organism evidence="2 3">
    <name type="scientific">Collybia nuda</name>
    <dbReference type="NCBI Taxonomy" id="64659"/>
    <lineage>
        <taxon>Eukaryota</taxon>
        <taxon>Fungi</taxon>
        <taxon>Dikarya</taxon>
        <taxon>Basidiomycota</taxon>
        <taxon>Agaricomycotina</taxon>
        <taxon>Agaricomycetes</taxon>
        <taxon>Agaricomycetidae</taxon>
        <taxon>Agaricales</taxon>
        <taxon>Tricholomatineae</taxon>
        <taxon>Clitocybaceae</taxon>
        <taxon>Collybia</taxon>
    </lineage>
</organism>